<gene>
    <name evidence="1" type="primary">68</name>
    <name evidence="1" type="ORF">SEA_KANDZ_68</name>
</gene>
<evidence type="ECO:0000313" key="1">
    <source>
        <dbReference type="EMBL" id="AYN58209.1"/>
    </source>
</evidence>
<reference evidence="1 2" key="1">
    <citation type="submission" date="2018-09" db="EMBL/GenBank/DDBJ databases">
        <authorList>
            <person name="Garlena R.A."/>
            <person name="Russell D.A."/>
            <person name="Pope W.H."/>
            <person name="Jacobs-Sera D."/>
            <person name="Hatfull G.F."/>
        </authorList>
    </citation>
    <scope>NUCLEOTIDE SEQUENCE [LARGE SCALE GENOMIC DNA]</scope>
</reference>
<sequence length="223" mass="24806">MGIIVIDLAEGRSHRAAMRKKKRNRDSEAGINYSTAPVIAVDPGGTTGWSFMCVEPLALHDPQEMVLENIITHQHGELSSTVGCNVAEGEDLCVADLYEFISAWPQAAVVVEDFVIRSNNRSREFLSPVRITAALKHLLWADNRYIIRQTPADAKITASDDRLKSWGLYDKHGSLGHARDADRHAITFLRKAKSNPKLRAMAWPHLFGEEGIYAVEDDGQSWG</sequence>
<accession>A0A3G2KGU6</accession>
<organism evidence="1 2">
    <name type="scientific">Mycobacterium phage KandZ</name>
    <dbReference type="NCBI Taxonomy" id="2419979"/>
    <lineage>
        <taxon>Viruses</taxon>
        <taxon>Duplodnaviria</taxon>
        <taxon>Heunggongvirae</taxon>
        <taxon>Uroviricota</taxon>
        <taxon>Caudoviricetes</taxon>
        <taxon>Dclasvirinae</taxon>
        <taxon>Plotvirus</taxon>
        <taxon>Plotvirus plot</taxon>
    </lineage>
</organism>
<evidence type="ECO:0000313" key="2">
    <source>
        <dbReference type="Proteomes" id="UP000278426"/>
    </source>
</evidence>
<dbReference type="Proteomes" id="UP000278426">
    <property type="component" value="Genome"/>
</dbReference>
<protein>
    <submittedName>
        <fullName evidence="1">RuvC-like resolvase</fullName>
    </submittedName>
</protein>
<name>A0A3G2KGU6_9CAUD</name>
<dbReference type="EMBL" id="MH834615">
    <property type="protein sequence ID" value="AYN58209.1"/>
    <property type="molecule type" value="Genomic_DNA"/>
</dbReference>
<proteinExistence type="predicted"/>